<dbReference type="InterPro" id="IPR006566">
    <property type="entry name" value="FBD"/>
</dbReference>
<dbReference type="InterPro" id="IPR032675">
    <property type="entry name" value="LRR_dom_sf"/>
</dbReference>
<protein>
    <recommendedName>
        <fullName evidence="1">F-box domain-containing protein</fullName>
    </recommendedName>
</protein>
<name>A0A6D2JME1_9BRAS</name>
<accession>A0A6D2JME1</accession>
<evidence type="ECO:0000313" key="2">
    <source>
        <dbReference type="EMBL" id="CAA7042256.1"/>
    </source>
</evidence>
<proteinExistence type="predicted"/>
<dbReference type="InterPro" id="IPR050232">
    <property type="entry name" value="FBL13/AtMIF1-like"/>
</dbReference>
<dbReference type="PANTHER" id="PTHR31900:SF34">
    <property type="entry name" value="EMB|CAB62440.1-RELATED"/>
    <property type="match status" value="1"/>
</dbReference>
<dbReference type="Gene3D" id="3.80.10.10">
    <property type="entry name" value="Ribonuclease Inhibitor"/>
    <property type="match status" value="1"/>
</dbReference>
<dbReference type="EMBL" id="CACVBM020001264">
    <property type="protein sequence ID" value="CAA7042256.1"/>
    <property type="molecule type" value="Genomic_DNA"/>
</dbReference>
<dbReference type="PANTHER" id="PTHR31900">
    <property type="entry name" value="F-BOX/RNI SUPERFAMILY PROTEIN-RELATED"/>
    <property type="match status" value="1"/>
</dbReference>
<dbReference type="InterPro" id="IPR055411">
    <property type="entry name" value="LRR_FXL15/At3g58940/PEG3-like"/>
</dbReference>
<organism evidence="2 3">
    <name type="scientific">Microthlaspi erraticum</name>
    <dbReference type="NCBI Taxonomy" id="1685480"/>
    <lineage>
        <taxon>Eukaryota</taxon>
        <taxon>Viridiplantae</taxon>
        <taxon>Streptophyta</taxon>
        <taxon>Embryophyta</taxon>
        <taxon>Tracheophyta</taxon>
        <taxon>Spermatophyta</taxon>
        <taxon>Magnoliopsida</taxon>
        <taxon>eudicotyledons</taxon>
        <taxon>Gunneridae</taxon>
        <taxon>Pentapetalae</taxon>
        <taxon>rosids</taxon>
        <taxon>malvids</taxon>
        <taxon>Brassicales</taxon>
        <taxon>Brassicaceae</taxon>
        <taxon>Coluteocarpeae</taxon>
        <taxon>Microthlaspi</taxon>
    </lineage>
</organism>
<dbReference type="Proteomes" id="UP000467841">
    <property type="component" value="Unassembled WGS sequence"/>
</dbReference>
<feature type="domain" description="F-box" evidence="1">
    <location>
        <begin position="11"/>
        <end position="63"/>
    </location>
</feature>
<dbReference type="CDD" id="cd22160">
    <property type="entry name" value="F-box_AtFBL13-like"/>
    <property type="match status" value="1"/>
</dbReference>
<keyword evidence="3" id="KW-1185">Reference proteome</keyword>
<dbReference type="Pfam" id="PF08387">
    <property type="entry name" value="FBD"/>
    <property type="match status" value="1"/>
</dbReference>
<dbReference type="InterPro" id="IPR053781">
    <property type="entry name" value="F-box_AtFBL13-like"/>
</dbReference>
<dbReference type="Pfam" id="PF00646">
    <property type="entry name" value="F-box"/>
    <property type="match status" value="1"/>
</dbReference>
<gene>
    <name evidence="2" type="ORF">MERR_LOCUS29491</name>
</gene>
<dbReference type="PROSITE" id="PS50181">
    <property type="entry name" value="FBOX"/>
    <property type="match status" value="1"/>
</dbReference>
<comment type="caution">
    <text evidence="2">The sequence shown here is derived from an EMBL/GenBank/DDBJ whole genome shotgun (WGS) entry which is preliminary data.</text>
</comment>
<dbReference type="Pfam" id="PF24758">
    <property type="entry name" value="LRR_At5g56370"/>
    <property type="match status" value="1"/>
</dbReference>
<dbReference type="AlphaFoldDB" id="A0A6D2JME1"/>
<dbReference type="InterPro" id="IPR001810">
    <property type="entry name" value="F-box_dom"/>
</dbReference>
<sequence length="342" mass="39349">MSEICVERIHEDMISDLPNDLLIHILSLLPPQDALNTMVLSKRWRFLWTTVPKLVIDFNFDYTTSLIYKCKTLVHLTLSNNVLVDVPSRACLPSLKSLNLNCVAYKDQESPVKLLSSCPNLRDLSVTRKSGYDYVTRSLVIDSPALRYLKIYDPTGDYRSIQNTPRLGVALLYIVTNTRAGFHPNDTFLKSFSSVRFLDLILNQVACISDINFNRLTQLKLSLFHSQSWLEPLMIFLHNSPVLKVLMINTCLSDDSLWRSWRKPISVPVCLLSHLEIFEWKSYVGIGAEKQFLEYILANSKCLKTVGISSRYMSDDVESMYRVSASSQLLFSTQWRWRSMEN</sequence>
<dbReference type="SUPFAM" id="SSF81383">
    <property type="entry name" value="F-box domain"/>
    <property type="match status" value="1"/>
</dbReference>
<dbReference type="SMART" id="SM00579">
    <property type="entry name" value="FBD"/>
    <property type="match status" value="1"/>
</dbReference>
<reference evidence="2" key="1">
    <citation type="submission" date="2020-01" db="EMBL/GenBank/DDBJ databases">
        <authorList>
            <person name="Mishra B."/>
        </authorList>
    </citation>
    <scope>NUCLEOTIDE SEQUENCE [LARGE SCALE GENOMIC DNA]</scope>
</reference>
<dbReference type="OrthoDB" id="1062430at2759"/>
<dbReference type="Gene3D" id="1.20.1280.50">
    <property type="match status" value="1"/>
</dbReference>
<evidence type="ECO:0000313" key="3">
    <source>
        <dbReference type="Proteomes" id="UP000467841"/>
    </source>
</evidence>
<dbReference type="InterPro" id="IPR036047">
    <property type="entry name" value="F-box-like_dom_sf"/>
</dbReference>
<dbReference type="SUPFAM" id="SSF52047">
    <property type="entry name" value="RNI-like"/>
    <property type="match status" value="1"/>
</dbReference>
<evidence type="ECO:0000259" key="1">
    <source>
        <dbReference type="PROSITE" id="PS50181"/>
    </source>
</evidence>
<dbReference type="SMART" id="SM00256">
    <property type="entry name" value="FBOX"/>
    <property type="match status" value="1"/>
</dbReference>